<keyword evidence="1" id="KW-0813">Transport</keyword>
<dbReference type="InterPro" id="IPR017871">
    <property type="entry name" value="ABC_transporter-like_CS"/>
</dbReference>
<gene>
    <name evidence="6" type="ORF">R2Q92_00095</name>
</gene>
<dbReference type="InterPro" id="IPR050107">
    <property type="entry name" value="ABC_carbohydrate_import_ATPase"/>
</dbReference>
<keyword evidence="4 6" id="KW-0067">ATP-binding</keyword>
<keyword evidence="7" id="KW-1185">Reference proteome</keyword>
<evidence type="ECO:0000256" key="1">
    <source>
        <dbReference type="ARBA" id="ARBA00022448"/>
    </source>
</evidence>
<dbReference type="CDD" id="cd03216">
    <property type="entry name" value="ABC_Carb_Monos_I"/>
    <property type="match status" value="1"/>
</dbReference>
<evidence type="ECO:0000256" key="2">
    <source>
        <dbReference type="ARBA" id="ARBA00022737"/>
    </source>
</evidence>
<dbReference type="Pfam" id="PF00005">
    <property type="entry name" value="ABC_tran"/>
    <property type="match status" value="2"/>
</dbReference>
<dbReference type="EMBL" id="JAWJYN010000001">
    <property type="protein sequence ID" value="MDZ8160221.1"/>
    <property type="molecule type" value="Genomic_DNA"/>
</dbReference>
<dbReference type="InterPro" id="IPR027417">
    <property type="entry name" value="P-loop_NTPase"/>
</dbReference>
<dbReference type="InterPro" id="IPR003439">
    <property type="entry name" value="ABC_transporter-like_ATP-bd"/>
</dbReference>
<evidence type="ECO:0000256" key="4">
    <source>
        <dbReference type="ARBA" id="ARBA00022840"/>
    </source>
</evidence>
<dbReference type="PANTHER" id="PTHR43790">
    <property type="entry name" value="CARBOHYDRATE TRANSPORT ATP-BINDING PROTEIN MG119-RELATED"/>
    <property type="match status" value="1"/>
</dbReference>
<dbReference type="RefSeq" id="WP_194422973.1">
    <property type="nucleotide sequence ID" value="NZ_BAAAPT010000001.1"/>
</dbReference>
<dbReference type="GO" id="GO:0032259">
    <property type="term" value="P:methylation"/>
    <property type="evidence" value="ECO:0007669"/>
    <property type="project" value="UniProtKB-KW"/>
</dbReference>
<evidence type="ECO:0000313" key="6">
    <source>
        <dbReference type="EMBL" id="MDZ8160221.1"/>
    </source>
</evidence>
<dbReference type="PANTHER" id="PTHR43790:SF9">
    <property type="entry name" value="GALACTOFURANOSE TRANSPORTER ATP-BINDING PROTEIN YTFR"/>
    <property type="match status" value="1"/>
</dbReference>
<dbReference type="Gene3D" id="3.40.50.300">
    <property type="entry name" value="P-loop containing nucleotide triphosphate hydrolases"/>
    <property type="match status" value="2"/>
</dbReference>
<dbReference type="InterPro" id="IPR003593">
    <property type="entry name" value="AAA+_ATPase"/>
</dbReference>
<proteinExistence type="predicted"/>
<protein>
    <submittedName>
        <fullName evidence="6">Sugar ABC transporter ATP-binding protein</fullName>
    </submittedName>
</protein>
<dbReference type="GO" id="GO:0008168">
    <property type="term" value="F:methyltransferase activity"/>
    <property type="evidence" value="ECO:0007669"/>
    <property type="project" value="UniProtKB-KW"/>
</dbReference>
<keyword evidence="6" id="KW-0808">Transferase</keyword>
<dbReference type="CDD" id="cd03215">
    <property type="entry name" value="ABC_Carb_Monos_II"/>
    <property type="match status" value="1"/>
</dbReference>
<dbReference type="PROSITE" id="PS00211">
    <property type="entry name" value="ABC_TRANSPORTER_1"/>
    <property type="match status" value="1"/>
</dbReference>
<accession>A0ABU5N2B4</accession>
<dbReference type="Proteomes" id="UP001291912">
    <property type="component" value="Unassembled WGS sequence"/>
</dbReference>
<feature type="domain" description="ABC transporter" evidence="5">
    <location>
        <begin position="6"/>
        <end position="245"/>
    </location>
</feature>
<evidence type="ECO:0000313" key="7">
    <source>
        <dbReference type="Proteomes" id="UP001291912"/>
    </source>
</evidence>
<keyword evidence="3" id="KW-0547">Nucleotide-binding</keyword>
<keyword evidence="2" id="KW-0677">Repeat</keyword>
<sequence>MSAALLEAKGISKRYGATQALDDVDISIGAGEVVALIGENGAGKSTLGKVLAGAVQPDTGEITVNGEVVHFRNTSQALKHGVAIVLQEFNLIPEMSVAENLSLTRPDGYVGGWWKSSREQRSRAVRAFTDAGIEFDVDVDTPVSELSVAQQQIVEIVKSITLDARLFILDEPTAALGKRETESLLSLIRALRDRGCSVVIVTHRLDEVYAVADRMFVLRDGVPRGEFDPAVTSQDDLIPAMVGRTLDNAMHEARHLQTPGDVVLSVRGLSVEGAVEDCSFEVRAGEIVGIAGLVGSGRTELVRAVFGADHATSGEVTVAGKVGRMTSPLQASRRGMALVPEDRKTQGVHIARPIYDNIVLAALAKSKGFMVPRRRLAKEVDRVVADLRIKTGGLWQDAGVLSGGNQQKVALAKWLLARPDLMILDEPTRGIDVGARGELYKVIDRLVADGMAVLMVSSELPEVIALSDRVLVMSRGRIVSEVSREDATEESILAMTEVKGVANVG</sequence>
<feature type="domain" description="ABC transporter" evidence="5">
    <location>
        <begin position="257"/>
        <end position="500"/>
    </location>
</feature>
<dbReference type="SUPFAM" id="SSF52540">
    <property type="entry name" value="P-loop containing nucleoside triphosphate hydrolases"/>
    <property type="match status" value="2"/>
</dbReference>
<dbReference type="GO" id="GO:0005524">
    <property type="term" value="F:ATP binding"/>
    <property type="evidence" value="ECO:0007669"/>
    <property type="project" value="UniProtKB-KW"/>
</dbReference>
<dbReference type="PROSITE" id="PS50893">
    <property type="entry name" value="ABC_TRANSPORTER_2"/>
    <property type="match status" value="2"/>
</dbReference>
<comment type="caution">
    <text evidence="6">The sequence shown here is derived from an EMBL/GenBank/DDBJ whole genome shotgun (WGS) entry which is preliminary data.</text>
</comment>
<organism evidence="6 7">
    <name type="scientific">Microbacterium aquimaris</name>
    <dbReference type="NCBI Taxonomy" id="459816"/>
    <lineage>
        <taxon>Bacteria</taxon>
        <taxon>Bacillati</taxon>
        <taxon>Actinomycetota</taxon>
        <taxon>Actinomycetes</taxon>
        <taxon>Micrococcales</taxon>
        <taxon>Microbacteriaceae</taxon>
        <taxon>Microbacterium</taxon>
    </lineage>
</organism>
<reference evidence="6 7" key="1">
    <citation type="submission" date="2023-10" db="EMBL/GenBank/DDBJ databases">
        <title>Microbacterium xanthum sp. nov., isolated from seaweed.</title>
        <authorList>
            <person name="Lee S.D."/>
        </authorList>
    </citation>
    <scope>NUCLEOTIDE SEQUENCE [LARGE SCALE GENOMIC DNA]</scope>
    <source>
        <strain evidence="6 7">KCTC 19124</strain>
    </source>
</reference>
<evidence type="ECO:0000259" key="5">
    <source>
        <dbReference type="PROSITE" id="PS50893"/>
    </source>
</evidence>
<keyword evidence="6" id="KW-0489">Methyltransferase</keyword>
<name>A0ABU5N2B4_9MICO</name>
<evidence type="ECO:0000256" key="3">
    <source>
        <dbReference type="ARBA" id="ARBA00022741"/>
    </source>
</evidence>
<dbReference type="SMART" id="SM00382">
    <property type="entry name" value="AAA"/>
    <property type="match status" value="2"/>
</dbReference>